<comment type="caution">
    <text evidence="1">The sequence shown here is derived from an EMBL/GenBank/DDBJ whole genome shotgun (WGS) entry which is preliminary data.</text>
</comment>
<evidence type="ECO:0000313" key="1">
    <source>
        <dbReference type="EMBL" id="KKL20166.1"/>
    </source>
</evidence>
<dbReference type="EMBL" id="LAZR01038204">
    <property type="protein sequence ID" value="KKL20166.1"/>
    <property type="molecule type" value="Genomic_DNA"/>
</dbReference>
<name>A0A0F9DR68_9ZZZZ</name>
<sequence length="101" mass="11709">VPTAAAFKSMRKIVGTEVVFPHSEYRPTSCPGASWRTWIEDYTIGDDEMPRILFEGMIDALFAANGEFQGDPDFWKKLIDDPTNWQWKAYFWPAWTRMVTA</sequence>
<organism evidence="1">
    <name type="scientific">marine sediment metagenome</name>
    <dbReference type="NCBI Taxonomy" id="412755"/>
    <lineage>
        <taxon>unclassified sequences</taxon>
        <taxon>metagenomes</taxon>
        <taxon>ecological metagenomes</taxon>
    </lineage>
</organism>
<gene>
    <name evidence="1" type="ORF">LCGC14_2458160</name>
</gene>
<reference evidence="1" key="1">
    <citation type="journal article" date="2015" name="Nature">
        <title>Complex archaea that bridge the gap between prokaryotes and eukaryotes.</title>
        <authorList>
            <person name="Spang A."/>
            <person name="Saw J.H."/>
            <person name="Jorgensen S.L."/>
            <person name="Zaremba-Niedzwiedzka K."/>
            <person name="Martijn J."/>
            <person name="Lind A.E."/>
            <person name="van Eijk R."/>
            <person name="Schleper C."/>
            <person name="Guy L."/>
            <person name="Ettema T.J."/>
        </authorList>
    </citation>
    <scope>NUCLEOTIDE SEQUENCE</scope>
</reference>
<feature type="non-terminal residue" evidence="1">
    <location>
        <position position="1"/>
    </location>
</feature>
<proteinExistence type="predicted"/>
<dbReference type="AlphaFoldDB" id="A0A0F9DR68"/>
<accession>A0A0F9DR68</accession>
<protein>
    <submittedName>
        <fullName evidence="1">Uncharacterized protein</fullName>
    </submittedName>
</protein>